<evidence type="ECO:0000313" key="3">
    <source>
        <dbReference type="Proteomes" id="UP001208186"/>
    </source>
</evidence>
<protein>
    <submittedName>
        <fullName evidence="2">Uncharacterized protein</fullName>
    </submittedName>
</protein>
<gene>
    <name evidence="2" type="ORF">OB914_10870</name>
    <name evidence="1" type="ORF">OB916_10615</name>
</gene>
<keyword evidence="3" id="KW-1185">Reference proteome</keyword>
<evidence type="ECO:0000313" key="2">
    <source>
        <dbReference type="EMBL" id="MCU4727468.1"/>
    </source>
</evidence>
<evidence type="ECO:0000313" key="1">
    <source>
        <dbReference type="EMBL" id="MCU4718513.1"/>
    </source>
</evidence>
<sequence>MTEPQAGRTDGGRPRVKVARVIEAYGLDELGAELERRWLGEGDQQMSLRDLADYFNEQVLEAAIEDSDLSPIDTDVGTLYEQLTGEDVSAGTRTRVERRLDRNGVDVEAVKSDFVTHQSMHTYLRKYREVSQPEATPEERLDTARERVQKLQDRTAAVTEDALQSLQREGIVPEGDVDVLVDLQVLYTETGEQYSVFELLENATEE</sequence>
<comment type="caution">
    <text evidence="2">The sequence shown here is derived from an EMBL/GenBank/DDBJ whole genome shotgun (WGS) entry which is preliminary data.</text>
</comment>
<name>A0AAE3IBC5_9EURY</name>
<dbReference type="AlphaFoldDB" id="A0AAE3IBC5"/>
<reference evidence="2" key="1">
    <citation type="submission" date="2023-02" db="EMBL/GenBank/DDBJ databases">
        <title>Enrichment on poylsaccharides allowed isolation of novel metabolic and taxonomic groups of Haloarchaea.</title>
        <authorList>
            <person name="Sorokin D.Y."/>
            <person name="Elcheninov A.G."/>
            <person name="Khizhniak T.V."/>
            <person name="Kolganova T.V."/>
            <person name="Kublanov I.V."/>
        </authorList>
    </citation>
    <scope>NUCLEOTIDE SEQUENCE</scope>
    <source>
        <strain evidence="1 3">HArc-curdl5-1</strain>
        <strain evidence="2">HArc-curdl7</strain>
    </source>
</reference>
<dbReference type="Proteomes" id="UP001209746">
    <property type="component" value="Unassembled WGS sequence"/>
</dbReference>
<dbReference type="EMBL" id="JAOPKC010000011">
    <property type="protein sequence ID" value="MCU4718513.1"/>
    <property type="molecule type" value="Genomic_DNA"/>
</dbReference>
<dbReference type="EMBL" id="JAOPKD010000010">
    <property type="protein sequence ID" value="MCU4727468.1"/>
    <property type="molecule type" value="Genomic_DNA"/>
</dbReference>
<accession>A0AAE3IBC5</accession>
<dbReference type="InterPro" id="IPR048925">
    <property type="entry name" value="RdfA"/>
</dbReference>
<evidence type="ECO:0000313" key="4">
    <source>
        <dbReference type="Proteomes" id="UP001209746"/>
    </source>
</evidence>
<dbReference type="Pfam" id="PF21811">
    <property type="entry name" value="RdfA"/>
    <property type="match status" value="1"/>
</dbReference>
<organism evidence="2 4">
    <name type="scientific">Halapricum hydrolyticum</name>
    <dbReference type="NCBI Taxonomy" id="2979991"/>
    <lineage>
        <taxon>Archaea</taxon>
        <taxon>Methanobacteriati</taxon>
        <taxon>Methanobacteriota</taxon>
        <taxon>Stenosarchaea group</taxon>
        <taxon>Halobacteria</taxon>
        <taxon>Halobacteriales</taxon>
        <taxon>Haloarculaceae</taxon>
        <taxon>Halapricum</taxon>
    </lineage>
</organism>
<proteinExistence type="predicted"/>
<dbReference type="RefSeq" id="WP_315909269.1">
    <property type="nucleotide sequence ID" value="NZ_JAOPKC010000011.1"/>
</dbReference>
<dbReference type="Proteomes" id="UP001208186">
    <property type="component" value="Unassembled WGS sequence"/>
</dbReference>